<sequence length="79" mass="9110">MADLLKWCPNCHMPMTHEHRWDGMVDEDVLQAADLEWQRAKYKLSDNWLSCNHCGFEMPDDRDCGGGVFLIANPFGPRS</sequence>
<protein>
    <submittedName>
        <fullName evidence="1">Uncharacterized protein</fullName>
    </submittedName>
</protein>
<keyword evidence="2" id="KW-1185">Reference proteome</keyword>
<name>A0A4R4PKG6_9ACTN</name>
<gene>
    <name evidence="1" type="ORF">E1261_30720</name>
</gene>
<reference evidence="1 2" key="1">
    <citation type="submission" date="2019-03" db="EMBL/GenBank/DDBJ databases">
        <title>Draft genome sequences of novel Actinobacteria.</title>
        <authorList>
            <person name="Sahin N."/>
            <person name="Ay H."/>
            <person name="Saygin H."/>
        </authorList>
    </citation>
    <scope>NUCLEOTIDE SEQUENCE [LARGE SCALE GENOMIC DNA]</scope>
    <source>
        <strain evidence="1 2">JCM 30547</strain>
    </source>
</reference>
<organism evidence="1 2">
    <name type="scientific">Kribbella albertanoniae</name>
    <dbReference type="NCBI Taxonomy" id="1266829"/>
    <lineage>
        <taxon>Bacteria</taxon>
        <taxon>Bacillati</taxon>
        <taxon>Actinomycetota</taxon>
        <taxon>Actinomycetes</taxon>
        <taxon>Propionibacteriales</taxon>
        <taxon>Kribbellaceae</taxon>
        <taxon>Kribbella</taxon>
    </lineage>
</organism>
<proteinExistence type="predicted"/>
<comment type="caution">
    <text evidence="1">The sequence shown here is derived from an EMBL/GenBank/DDBJ whole genome shotgun (WGS) entry which is preliminary data.</text>
</comment>
<dbReference type="RefSeq" id="WP_132412720.1">
    <property type="nucleotide sequence ID" value="NZ_SMKA01000189.1"/>
</dbReference>
<accession>A0A4R4PKG6</accession>
<dbReference type="AlphaFoldDB" id="A0A4R4PKG6"/>
<dbReference type="EMBL" id="SMKA01000189">
    <property type="protein sequence ID" value="TDC22486.1"/>
    <property type="molecule type" value="Genomic_DNA"/>
</dbReference>
<dbReference type="Proteomes" id="UP000295075">
    <property type="component" value="Unassembled WGS sequence"/>
</dbReference>
<evidence type="ECO:0000313" key="2">
    <source>
        <dbReference type="Proteomes" id="UP000295075"/>
    </source>
</evidence>
<evidence type="ECO:0000313" key="1">
    <source>
        <dbReference type="EMBL" id="TDC22486.1"/>
    </source>
</evidence>